<dbReference type="Pfam" id="PF05598">
    <property type="entry name" value="DUF772"/>
    <property type="match status" value="1"/>
</dbReference>
<dbReference type="PANTHER" id="PTHR33408:SF2">
    <property type="entry name" value="TRANSPOSASE DDE DOMAIN-CONTAINING PROTEIN"/>
    <property type="match status" value="1"/>
</dbReference>
<accession>A0A645AFA9</accession>
<dbReference type="PANTHER" id="PTHR33408">
    <property type="entry name" value="TRANSPOSASE"/>
    <property type="match status" value="1"/>
</dbReference>
<reference evidence="3" key="1">
    <citation type="submission" date="2019-08" db="EMBL/GenBank/DDBJ databases">
        <authorList>
            <person name="Kucharzyk K."/>
            <person name="Murdoch R.W."/>
            <person name="Higgins S."/>
            <person name="Loffler F."/>
        </authorList>
    </citation>
    <scope>NUCLEOTIDE SEQUENCE</scope>
</reference>
<dbReference type="InterPro" id="IPR025668">
    <property type="entry name" value="Tnp_DDE_dom"/>
</dbReference>
<feature type="domain" description="Transposase DDE" evidence="2">
    <location>
        <begin position="381"/>
        <end position="506"/>
    </location>
</feature>
<comment type="caution">
    <text evidence="3">The sequence shown here is derived from an EMBL/GenBank/DDBJ whole genome shotgun (WGS) entry which is preliminary data.</text>
</comment>
<feature type="domain" description="Transposase InsH N-terminal" evidence="1">
    <location>
        <begin position="24"/>
        <end position="116"/>
    </location>
</feature>
<dbReference type="InterPro" id="IPR008490">
    <property type="entry name" value="Transposase_InsH_N"/>
</dbReference>
<dbReference type="AlphaFoldDB" id="A0A645AFA9"/>
<evidence type="ECO:0000259" key="2">
    <source>
        <dbReference type="Pfam" id="PF13751"/>
    </source>
</evidence>
<dbReference type="NCBIfam" id="NF033551">
    <property type="entry name" value="transpos_IS1182"/>
    <property type="match status" value="1"/>
</dbReference>
<evidence type="ECO:0000259" key="1">
    <source>
        <dbReference type="Pfam" id="PF05598"/>
    </source>
</evidence>
<organism evidence="3">
    <name type="scientific">bioreactor metagenome</name>
    <dbReference type="NCBI Taxonomy" id="1076179"/>
    <lineage>
        <taxon>unclassified sequences</taxon>
        <taxon>metagenomes</taxon>
        <taxon>ecological metagenomes</taxon>
    </lineage>
</organism>
<protein>
    <submittedName>
        <fullName evidence="3">IS1182 family transposase ISClbu1</fullName>
    </submittedName>
</protein>
<dbReference type="Pfam" id="PF13751">
    <property type="entry name" value="DDE_Tnp_1_6"/>
    <property type="match status" value="1"/>
</dbReference>
<dbReference type="InterPro" id="IPR047629">
    <property type="entry name" value="IS1182_transpos"/>
</dbReference>
<name>A0A645AFA9_9ZZZZ</name>
<proteinExistence type="predicted"/>
<dbReference type="EMBL" id="VSSQ01013607">
    <property type="protein sequence ID" value="MPM51869.1"/>
    <property type="molecule type" value="Genomic_DNA"/>
</dbReference>
<evidence type="ECO:0000313" key="3">
    <source>
        <dbReference type="EMBL" id="MPM51869.1"/>
    </source>
</evidence>
<gene>
    <name evidence="3" type="ORF">SDC9_98620</name>
</gene>
<sequence>MNTITIQQDYSKFPRNYQLKLCSELDVLLPCDESVRLLSEVVEELNYTKLYRAYSPKGRKPNTSPFTMFKILAYGAMDGRHAGRELERACRRDINYMWLLGNEPAPDHDALNRFRSKQLTEVIEDLFYQLIKKLAEMGEIKYEHLFVDGTKIEANANKYTFVWKKSIGKHQERLQKKMTEFLAELSCRYGWMNTEILPKEAYARLSELKTEPFVHGRGKRKTQLQRDIEQLGDMMQRQEKYGAYNDTFQGRNSFSKTDPDATFMHMKEDHMRNAQLKPGYNVQLAVEGEYITGLDISSERSDQLTLIPLLERMEAHTGHRYGDVTADAGYESEENYTYFENKQQTCYIKPQNYERSKTKKFKSNMSLRENMAYDAEKDEYTCQNGKKLKEVYTGKRVSKSGFESEITYYECENCEGCPHKKNCTRAKGNRKMQLSKTFLRQREQSLHNITSEKGILLRMNRSIQSEGAFGVIKQDYGFRQFLLRGNKKVRTEMLIMAFGYNVNKLHHKIQQNRTGSQLFEKMTA</sequence>